<dbReference type="Pfam" id="PF07532">
    <property type="entry name" value="Big_4"/>
    <property type="match status" value="2"/>
</dbReference>
<dbReference type="InterPro" id="IPR011081">
    <property type="entry name" value="Big_4"/>
</dbReference>
<sequence>MRSQPGRGRRAATLTAALVLALLSPLVSAAPATADNGSIGYPVFHGSDEPVPELPADFAVHDTLGDQYEADLAAGDGTDFWLDRMLARRGPDPAGDWLFTRGRAVFMKEHDPAPLGFAGSVAYWESIDDRDAYTVTLSVNGQEIALEEDTDERVQTLSQWVSEYSGPNGLRVVQTKFITDANVAVTRLELENGGSSQREVTVRAASPYATTAEGDELTGTVPARNNLTTLYPRLSGDGLAPEGTALTGTLTVPAGGTVTAKVQLGFVTDEITDSRPAYDTVRAASPDAAHRDHVREYNRWWVENLPFIDIPDDNIEKTLYYRWWLLRYNYLDADIPGSDYQFPTSMEGVLGYNNSIVLTTGMFVEDLKYLRDPAYSYGPWVSAGEVSRNSRYTDNPGDPENWSNSYTQYLSEAAWDSYQVHGGPAGVVQNLARYAEADVRGQLDTYDTDGNGLIEYDWGAMTGNDADAVSFDWRPGNLDRAESAYVYSNALAAADAYALLGDTGKEAEMRAVADRVRQAVLDHLWDPEDRLLKHRHVESGELVPWKEINNYYPYSVGLMPTPEEDPQYLEALRLWADAGEYPVFPFYTANQADKAEAAEQGHPGSNNFSVINSTVTFRFLSSVLRNYPNEYIDNDWYAKLLSWNAWAHYIGGDNNWPDQNEFWSDGSADPQNIGYRSWIHHTILGTTNWTVIEDAMGFRPRSDDRVELWPIDIDWPHFAVTDINYRGTDLAVVWDEPGDGERPYGTGVPEGYSVYLDGTLAFTVDRLTHLVYSPETGEITFPDGGGEVVTTARAELAAPEEVTFDADDRVVDVFAKAGRDLTATGDAARDLVEDATPGASHQADGHGVAGAVDGFTINEPFWGTAGSGSGEDWFELDFDEPTAVDQVKLYFASDKRRGGYAEPAMYTVQYLDGDEWADVSSADRTPPVPRANLNEVRFQEVTTTRLRVLLTHQPGHSSGLKEIQAFRTGEGGANVAPHVRAWPDPAVSLPGAAQLIGVVKDDARPERQLDIAWETVAGPPDGAALFDDPHSPTTRVRFTEAGTYTLRLTADDGERRSAQEVRITTDGTSAEQVNVAVAATPTASHTSGWESIEAINDGREPASSADSPRWGSWPEKGTQWVEYTWPEPVRIDGSDMYFFRDAEPGAADGVGVPASWVIEWWDGDAWQRVPSASEFGVAADAWNTTEFAPVTTTRLRAVLTGQPNLAVGVQEWKVYAEPPERVREVHVPTPRGTVPQLPDQVTLVYADGATAATAVQWEPLTEDQVGQGGTSVRVSGVTESPQLPVAATVWVRVTDAVEITSIAEESVTTPAGVPPDLPGTVVATYNDGSRDSRVAVTWPDIDPGRYAEPGTFTVTGTAEGTGIRPTATVTVRAPA</sequence>
<keyword evidence="1" id="KW-0732">Signal</keyword>
<dbReference type="Gene3D" id="2.60.40.10">
    <property type="entry name" value="Immunoglobulins"/>
    <property type="match status" value="1"/>
</dbReference>
<evidence type="ECO:0000256" key="1">
    <source>
        <dbReference type="SAM" id="SignalP"/>
    </source>
</evidence>
<dbReference type="InterPro" id="IPR012341">
    <property type="entry name" value="6hp_glycosidase-like_sf"/>
</dbReference>
<dbReference type="InterPro" id="IPR008928">
    <property type="entry name" value="6-hairpin_glycosidase_sf"/>
</dbReference>
<feature type="domain" description="Bacterial Ig-like" evidence="2">
    <location>
        <begin position="1225"/>
        <end position="1265"/>
    </location>
</feature>
<dbReference type="SUPFAM" id="SSF49785">
    <property type="entry name" value="Galactose-binding domain-like"/>
    <property type="match status" value="1"/>
</dbReference>
<feature type="chain" id="PRO_5046825299" evidence="1">
    <location>
        <begin position="30"/>
        <end position="1375"/>
    </location>
</feature>
<comment type="caution">
    <text evidence="4">The sequence shown here is derived from an EMBL/GenBank/DDBJ whole genome shotgun (WGS) entry which is preliminary data.</text>
</comment>
<dbReference type="Gene3D" id="1.50.10.10">
    <property type="match status" value="1"/>
</dbReference>
<feature type="domain" description="Mannosylglycerate hydrolase MGH1-like glycoside hydrolase" evidence="3">
    <location>
        <begin position="391"/>
        <end position="583"/>
    </location>
</feature>
<feature type="signal peptide" evidence="1">
    <location>
        <begin position="1"/>
        <end position="29"/>
    </location>
</feature>
<dbReference type="InterPro" id="IPR013783">
    <property type="entry name" value="Ig-like_fold"/>
</dbReference>
<evidence type="ECO:0000259" key="2">
    <source>
        <dbReference type="Pfam" id="PF07532"/>
    </source>
</evidence>
<dbReference type="Pfam" id="PF22633">
    <property type="entry name" value="F5_F8_type_C_2"/>
    <property type="match status" value="1"/>
</dbReference>
<dbReference type="Pfam" id="PF22422">
    <property type="entry name" value="MGH1-like_GH"/>
    <property type="match status" value="1"/>
</dbReference>
<evidence type="ECO:0000313" key="4">
    <source>
        <dbReference type="EMBL" id="MDT0344510.1"/>
    </source>
</evidence>
<protein>
    <submittedName>
        <fullName evidence="4">Ig-like domain-containing protein</fullName>
    </submittedName>
</protein>
<organism evidence="4 5">
    <name type="scientific">Streptomyces litchfieldiae</name>
    <dbReference type="NCBI Taxonomy" id="3075543"/>
    <lineage>
        <taxon>Bacteria</taxon>
        <taxon>Bacillati</taxon>
        <taxon>Actinomycetota</taxon>
        <taxon>Actinomycetes</taxon>
        <taxon>Kitasatosporales</taxon>
        <taxon>Streptomycetaceae</taxon>
        <taxon>Streptomyces</taxon>
    </lineage>
</organism>
<evidence type="ECO:0000313" key="5">
    <source>
        <dbReference type="Proteomes" id="UP001183246"/>
    </source>
</evidence>
<proteinExistence type="predicted"/>
<dbReference type="InterPro" id="IPR008979">
    <property type="entry name" value="Galactose-bd-like_sf"/>
</dbReference>
<dbReference type="RefSeq" id="WP_311705642.1">
    <property type="nucleotide sequence ID" value="NZ_JAVREL010000010.1"/>
</dbReference>
<keyword evidence="5" id="KW-1185">Reference proteome</keyword>
<gene>
    <name evidence="4" type="ORF">RM590_18100</name>
</gene>
<dbReference type="Gene3D" id="2.60.120.260">
    <property type="entry name" value="Galactose-binding domain-like"/>
    <property type="match status" value="2"/>
</dbReference>
<feature type="domain" description="Bacterial Ig-like" evidence="2">
    <location>
        <begin position="1302"/>
        <end position="1361"/>
    </location>
</feature>
<evidence type="ECO:0000259" key="3">
    <source>
        <dbReference type="Pfam" id="PF22422"/>
    </source>
</evidence>
<dbReference type="EMBL" id="JAVREL010000010">
    <property type="protein sequence ID" value="MDT0344510.1"/>
    <property type="molecule type" value="Genomic_DNA"/>
</dbReference>
<accession>A0ABU2MSB5</accession>
<reference evidence="5" key="1">
    <citation type="submission" date="2023-07" db="EMBL/GenBank/DDBJ databases">
        <title>30 novel species of actinomycetes from the DSMZ collection.</title>
        <authorList>
            <person name="Nouioui I."/>
        </authorList>
    </citation>
    <scope>NUCLEOTIDE SEQUENCE [LARGE SCALE GENOMIC DNA]</scope>
    <source>
        <strain evidence="5">DSM 44938</strain>
    </source>
</reference>
<dbReference type="InterPro" id="IPR054491">
    <property type="entry name" value="MGH1-like_GH"/>
</dbReference>
<dbReference type="Proteomes" id="UP001183246">
    <property type="component" value="Unassembled WGS sequence"/>
</dbReference>
<name>A0ABU2MSB5_9ACTN</name>
<dbReference type="SUPFAM" id="SSF48208">
    <property type="entry name" value="Six-hairpin glycosidases"/>
    <property type="match status" value="1"/>
</dbReference>